<keyword evidence="1" id="KW-0812">Transmembrane</keyword>
<evidence type="ECO:0000256" key="1">
    <source>
        <dbReference type="SAM" id="Phobius"/>
    </source>
</evidence>
<feature type="transmembrane region" description="Helical" evidence="1">
    <location>
        <begin position="7"/>
        <end position="26"/>
    </location>
</feature>
<feature type="transmembrane region" description="Helical" evidence="1">
    <location>
        <begin position="189"/>
        <end position="212"/>
    </location>
</feature>
<keyword evidence="1" id="KW-0472">Membrane</keyword>
<dbReference type="EMBL" id="RBNH01000014">
    <property type="protein sequence ID" value="RKO22105.1"/>
    <property type="molecule type" value="Genomic_DNA"/>
</dbReference>
<dbReference type="OMA" id="ANWWALI"/>
<feature type="transmembrane region" description="Helical" evidence="1">
    <location>
        <begin position="166"/>
        <end position="183"/>
    </location>
</feature>
<dbReference type="Proteomes" id="UP000273159">
    <property type="component" value="Unassembled WGS sequence"/>
</dbReference>
<dbReference type="RefSeq" id="WP_013602630.1">
    <property type="nucleotide sequence ID" value="NZ_RBNH01000014.1"/>
</dbReference>
<evidence type="ECO:0000313" key="3">
    <source>
        <dbReference type="Proteomes" id="UP000273159"/>
    </source>
</evidence>
<keyword evidence="1" id="KW-1133">Transmembrane helix</keyword>
<gene>
    <name evidence="2" type="ORF">D7Z96_14960</name>
</gene>
<name>A0A3B0FQH3_PSEPS</name>
<evidence type="ECO:0008006" key="4">
    <source>
        <dbReference type="Google" id="ProtNLM"/>
    </source>
</evidence>
<evidence type="ECO:0000313" key="2">
    <source>
        <dbReference type="EMBL" id="RKO22105.1"/>
    </source>
</evidence>
<proteinExistence type="predicted"/>
<feature type="transmembrane region" description="Helical" evidence="1">
    <location>
        <begin position="136"/>
        <end position="154"/>
    </location>
</feature>
<feature type="transmembrane region" description="Helical" evidence="1">
    <location>
        <begin position="58"/>
        <end position="77"/>
    </location>
</feature>
<accession>A0A3B0FQH3</accession>
<protein>
    <recommendedName>
        <fullName evidence="4">DUF308 domain-containing protein</fullName>
    </recommendedName>
</protein>
<reference evidence="3" key="2">
    <citation type="submission" date="2018-10" db="EMBL/GenBank/DDBJ databases">
        <authorList>
            <person name="Wang Y."/>
            <person name="Wang J."/>
            <person name="Yang X."/>
            <person name="Wang Z."/>
            <person name="Huang Y."/>
        </authorList>
    </citation>
    <scope>NUCLEOTIDE SEQUENCE [LARGE SCALE GENOMIC DNA]</scope>
    <source>
        <strain evidence="3">J015</strain>
    </source>
</reference>
<comment type="caution">
    <text evidence="2">The sequence shown here is derived from an EMBL/GenBank/DDBJ whole genome shotgun (WGS) entry which is preliminary data.</text>
</comment>
<sequence length="224" mass="23417">MTSANTSIITGIVLISVGVLLLMDLLDVMESAAYVPALIFAAVGAVFLSLFLRSREHWWAAIPGSVFLGLAAVITATQFTDGGAGASFLFLFMAAGFAAVYLRQPANWWALIPSGVMLTLAVVVAIPQQLQGTPTAAVLFLGLAATFGVLSVVPVQSGGRSSRMKWPLIPASVLAVLGMIFALQSTALLIAADVVVLTVMILAGIGLLVYAYRARNNGRQKTHG</sequence>
<organism evidence="2 3">
    <name type="scientific">Pseudarthrobacter phenanthrenivorans</name>
    <name type="common">Arthrobacter phenanthrenivorans</name>
    <dbReference type="NCBI Taxonomy" id="361575"/>
    <lineage>
        <taxon>Bacteria</taxon>
        <taxon>Bacillati</taxon>
        <taxon>Actinomycetota</taxon>
        <taxon>Actinomycetes</taxon>
        <taxon>Micrococcales</taxon>
        <taxon>Micrococcaceae</taxon>
        <taxon>Pseudarthrobacter</taxon>
    </lineage>
</organism>
<reference evidence="2 3" key="1">
    <citation type="submission" date="2018-10" db="EMBL/GenBank/DDBJ databases">
        <title>Genome-guide identification and characterization of bacteria that degrade polycyclic aromatic hydrocarbons and resist hexavalent chromium simultaneously.</title>
        <authorList>
            <person name="Feng H."/>
        </authorList>
    </citation>
    <scope>NUCLEOTIDE SEQUENCE [LARGE SCALE GENOMIC DNA]</scope>
    <source>
        <strain evidence="2 3">J015</strain>
    </source>
</reference>
<dbReference type="AlphaFoldDB" id="A0A3B0FQH3"/>
<feature type="transmembrane region" description="Helical" evidence="1">
    <location>
        <begin position="109"/>
        <end position="130"/>
    </location>
</feature>
<feature type="transmembrane region" description="Helical" evidence="1">
    <location>
        <begin position="32"/>
        <end position="51"/>
    </location>
</feature>
<feature type="transmembrane region" description="Helical" evidence="1">
    <location>
        <begin position="83"/>
        <end position="102"/>
    </location>
</feature>